<evidence type="ECO:0000313" key="1">
    <source>
        <dbReference type="EMBL" id="WMV15954.1"/>
    </source>
</evidence>
<dbReference type="EMBL" id="CP133613">
    <property type="protein sequence ID" value="WMV15954.1"/>
    <property type="molecule type" value="Genomic_DNA"/>
</dbReference>
<gene>
    <name evidence="1" type="ORF">MTR67_009339</name>
</gene>
<proteinExistence type="predicted"/>
<reference evidence="1" key="1">
    <citation type="submission" date="2023-08" db="EMBL/GenBank/DDBJ databases">
        <title>A de novo genome assembly of Solanum verrucosum Schlechtendal, a Mexican diploid species geographically isolated from the other diploid A-genome species in potato relatives.</title>
        <authorList>
            <person name="Hosaka K."/>
        </authorList>
    </citation>
    <scope>NUCLEOTIDE SEQUENCE</scope>
    <source>
        <tissue evidence="1">Young leaves</tissue>
    </source>
</reference>
<evidence type="ECO:0000313" key="2">
    <source>
        <dbReference type="Proteomes" id="UP001234989"/>
    </source>
</evidence>
<organism evidence="1 2">
    <name type="scientific">Solanum verrucosum</name>
    <dbReference type="NCBI Taxonomy" id="315347"/>
    <lineage>
        <taxon>Eukaryota</taxon>
        <taxon>Viridiplantae</taxon>
        <taxon>Streptophyta</taxon>
        <taxon>Embryophyta</taxon>
        <taxon>Tracheophyta</taxon>
        <taxon>Spermatophyta</taxon>
        <taxon>Magnoliopsida</taxon>
        <taxon>eudicotyledons</taxon>
        <taxon>Gunneridae</taxon>
        <taxon>Pentapetalae</taxon>
        <taxon>asterids</taxon>
        <taxon>lamiids</taxon>
        <taxon>Solanales</taxon>
        <taxon>Solanaceae</taxon>
        <taxon>Solanoideae</taxon>
        <taxon>Solaneae</taxon>
        <taxon>Solanum</taxon>
    </lineage>
</organism>
<sequence>MKDLEQKQTAYLLYPRPDGCRFRDLTDIWEVKNSSFS</sequence>
<protein>
    <submittedName>
        <fullName evidence="1">Uncharacterized protein</fullName>
    </submittedName>
</protein>
<name>A0AAF0TER1_SOLVR</name>
<dbReference type="AlphaFoldDB" id="A0AAF0TER1"/>
<keyword evidence="2" id="KW-1185">Reference proteome</keyword>
<dbReference type="Proteomes" id="UP001234989">
    <property type="component" value="Chromosome 2"/>
</dbReference>
<accession>A0AAF0TER1</accession>